<reference evidence="3 4" key="1">
    <citation type="submission" date="2018-05" db="EMBL/GenBank/DDBJ databases">
        <title>Genomic Encyclopedia of Type Strains, Phase IV (KMG-V): Genome sequencing to study the core and pangenomes of soil and plant-associated prokaryotes.</title>
        <authorList>
            <person name="Whitman W."/>
        </authorList>
    </citation>
    <scope>NUCLEOTIDE SEQUENCE [LARGE SCALE GENOMIC DNA]</scope>
    <source>
        <strain evidence="3 4">SIr-6563</strain>
    </source>
</reference>
<dbReference type="EMBL" id="QJJV01000028">
    <property type="protein sequence ID" value="PXX07865.1"/>
    <property type="molecule type" value="Genomic_DNA"/>
</dbReference>
<evidence type="ECO:0000313" key="4">
    <source>
        <dbReference type="Proteomes" id="UP000247515"/>
    </source>
</evidence>
<feature type="domain" description="Abortive infection protein-like C-terminal" evidence="2">
    <location>
        <begin position="211"/>
        <end position="274"/>
    </location>
</feature>
<evidence type="ECO:0000313" key="3">
    <source>
        <dbReference type="EMBL" id="PXX07865.1"/>
    </source>
</evidence>
<keyword evidence="4" id="KW-1185">Reference proteome</keyword>
<organism evidence="3 4">
    <name type="scientific">Paraburkholderia tropica</name>
    <dbReference type="NCBI Taxonomy" id="92647"/>
    <lineage>
        <taxon>Bacteria</taxon>
        <taxon>Pseudomonadati</taxon>
        <taxon>Pseudomonadota</taxon>
        <taxon>Betaproteobacteria</taxon>
        <taxon>Burkholderiales</taxon>
        <taxon>Burkholderiaceae</taxon>
        <taxon>Paraburkholderia</taxon>
    </lineage>
</organism>
<evidence type="ECO:0000259" key="2">
    <source>
        <dbReference type="Pfam" id="PF14355"/>
    </source>
</evidence>
<gene>
    <name evidence="3" type="ORF">C7400_12816</name>
</gene>
<name>A0ABX5MEL4_9BURK</name>
<feature type="compositionally biased region" description="Polar residues" evidence="1">
    <location>
        <begin position="286"/>
        <end position="306"/>
    </location>
</feature>
<evidence type="ECO:0000256" key="1">
    <source>
        <dbReference type="SAM" id="MobiDB-lite"/>
    </source>
</evidence>
<accession>A0ABX5MEL4</accession>
<dbReference type="Proteomes" id="UP000247515">
    <property type="component" value="Unassembled WGS sequence"/>
</dbReference>
<dbReference type="Pfam" id="PF14355">
    <property type="entry name" value="Abi_C"/>
    <property type="match status" value="1"/>
</dbReference>
<sequence length="315" mass="34252">MILLAALLNPASTPGQRHGADRQRRFGSSGRLDLEHFGPDDTAYGHLSYLGSQLVVAYRTTEHDLEDAHNHDDPHYRIRSLTDVPKRWLEPLLTEETLDWLLQNIADVLDAQEKQVDRSRDAVDAIVAAESAKLDEQLDCALTASGSPTLQENWAATVDALHLHPGDGTTRASSFVEAVCAEILRERGVPLPANESMKPLIETVLANLAWPDDVQLQENVKRLKSGVSTVCQAVGALRTHSGSAHGTSTHLPPLDPTFATLAKNAGVAVAIFLLARHRDRCCRTRASASRNVAAPPSNSVRMSSHSADALPTIRR</sequence>
<comment type="caution">
    <text evidence="3">The sequence shown here is derived from an EMBL/GenBank/DDBJ whole genome shotgun (WGS) entry which is preliminary data.</text>
</comment>
<protein>
    <submittedName>
        <fullName evidence="3">Abortive infection Abi-like protein</fullName>
    </submittedName>
</protein>
<proteinExistence type="predicted"/>
<dbReference type="InterPro" id="IPR026001">
    <property type="entry name" value="Abi-like_C"/>
</dbReference>
<dbReference type="RefSeq" id="WP_110329228.1">
    <property type="nucleotide sequence ID" value="NZ_JACHWC010000039.1"/>
</dbReference>
<feature type="region of interest" description="Disordered" evidence="1">
    <location>
        <begin position="286"/>
        <end position="315"/>
    </location>
</feature>